<feature type="transmembrane region" description="Helical" evidence="6">
    <location>
        <begin position="246"/>
        <end position="266"/>
    </location>
</feature>
<keyword evidence="8" id="KW-1185">Reference proteome</keyword>
<organism evidence="7 8">
    <name type="scientific">Emiliania huxleyi (strain CCMP1516)</name>
    <dbReference type="NCBI Taxonomy" id="280463"/>
    <lineage>
        <taxon>Eukaryota</taxon>
        <taxon>Haptista</taxon>
        <taxon>Haptophyta</taxon>
        <taxon>Prymnesiophyceae</taxon>
        <taxon>Isochrysidales</taxon>
        <taxon>Noelaerhabdaceae</taxon>
        <taxon>Emiliania</taxon>
    </lineage>
</organism>
<keyword evidence="4 6" id="KW-0472">Membrane</keyword>
<dbReference type="Pfam" id="PF04142">
    <property type="entry name" value="Nuc_sug_transp"/>
    <property type="match status" value="1"/>
</dbReference>
<dbReference type="KEGG" id="ehx:EMIHUDRAFT_442589"/>
<dbReference type="HOGENOM" id="CLU_024645_4_0_1"/>
<dbReference type="OMA" id="TIVCAKE"/>
<evidence type="ECO:0000313" key="7">
    <source>
        <dbReference type="EnsemblProtists" id="EOD30244"/>
    </source>
</evidence>
<dbReference type="SUPFAM" id="SSF103481">
    <property type="entry name" value="Multidrug resistance efflux transporter EmrE"/>
    <property type="match status" value="1"/>
</dbReference>
<feature type="transmembrane region" description="Helical" evidence="6">
    <location>
        <begin position="314"/>
        <end position="331"/>
    </location>
</feature>
<evidence type="ECO:0000256" key="5">
    <source>
        <dbReference type="SAM" id="MobiDB-lite"/>
    </source>
</evidence>
<dbReference type="Gene3D" id="1.10.3730.20">
    <property type="match status" value="1"/>
</dbReference>
<dbReference type="AlphaFoldDB" id="A0A0D3K3A9"/>
<dbReference type="NCBIfam" id="TIGR00803">
    <property type="entry name" value="nst"/>
    <property type="match status" value="1"/>
</dbReference>
<dbReference type="Proteomes" id="UP000013827">
    <property type="component" value="Unassembled WGS sequence"/>
</dbReference>
<dbReference type="RefSeq" id="XP_005782673.1">
    <property type="nucleotide sequence ID" value="XM_005782616.1"/>
</dbReference>
<dbReference type="InterPro" id="IPR007271">
    <property type="entry name" value="Nuc_sug_transpt"/>
</dbReference>
<feature type="region of interest" description="Disordered" evidence="5">
    <location>
        <begin position="377"/>
        <end position="408"/>
    </location>
</feature>
<evidence type="ECO:0000256" key="6">
    <source>
        <dbReference type="SAM" id="Phobius"/>
    </source>
</evidence>
<keyword evidence="2 6" id="KW-0812">Transmembrane</keyword>
<keyword evidence="3 6" id="KW-1133">Transmembrane helix</keyword>
<evidence type="ECO:0000256" key="3">
    <source>
        <dbReference type="ARBA" id="ARBA00022989"/>
    </source>
</evidence>
<comment type="subcellular location">
    <subcellularLocation>
        <location evidence="1">Membrane</location>
        <topology evidence="1">Multi-pass membrane protein</topology>
    </subcellularLocation>
</comment>
<feature type="transmembrane region" description="Helical" evidence="6">
    <location>
        <begin position="213"/>
        <end position="234"/>
    </location>
</feature>
<dbReference type="InterPro" id="IPR037185">
    <property type="entry name" value="EmrE-like"/>
</dbReference>
<feature type="compositionally biased region" description="Basic and acidic residues" evidence="5">
    <location>
        <begin position="377"/>
        <end position="388"/>
    </location>
</feature>
<evidence type="ECO:0000313" key="8">
    <source>
        <dbReference type="Proteomes" id="UP000013827"/>
    </source>
</evidence>
<dbReference type="GO" id="GO:0000139">
    <property type="term" value="C:Golgi membrane"/>
    <property type="evidence" value="ECO:0007669"/>
    <property type="project" value="InterPro"/>
</dbReference>
<proteinExistence type="predicted"/>
<evidence type="ECO:0008006" key="9">
    <source>
        <dbReference type="Google" id="ProtNLM"/>
    </source>
</evidence>
<dbReference type="GO" id="GO:0015165">
    <property type="term" value="F:pyrimidine nucleotide-sugar transmembrane transporter activity"/>
    <property type="evidence" value="ECO:0007669"/>
    <property type="project" value="InterPro"/>
</dbReference>
<dbReference type="GeneID" id="17275518"/>
<evidence type="ECO:0000256" key="2">
    <source>
        <dbReference type="ARBA" id="ARBA00022692"/>
    </source>
</evidence>
<dbReference type="eggNOG" id="KOG2234">
    <property type="taxonomic scope" value="Eukaryota"/>
</dbReference>
<reference evidence="7" key="2">
    <citation type="submission" date="2024-10" db="UniProtKB">
        <authorList>
            <consortium name="EnsemblProtists"/>
        </authorList>
    </citation>
    <scope>IDENTIFICATION</scope>
</reference>
<dbReference type="PIRSF" id="PIRSF005799">
    <property type="entry name" value="UDP-gal_transpt"/>
    <property type="match status" value="1"/>
</dbReference>
<evidence type="ECO:0000256" key="4">
    <source>
        <dbReference type="ARBA" id="ARBA00023136"/>
    </source>
</evidence>
<dbReference type="PaxDb" id="2903-EOD30244"/>
<reference evidence="8" key="1">
    <citation type="journal article" date="2013" name="Nature">
        <title>Pan genome of the phytoplankton Emiliania underpins its global distribution.</title>
        <authorList>
            <person name="Read B.A."/>
            <person name="Kegel J."/>
            <person name="Klute M.J."/>
            <person name="Kuo A."/>
            <person name="Lefebvre S.C."/>
            <person name="Maumus F."/>
            <person name="Mayer C."/>
            <person name="Miller J."/>
            <person name="Monier A."/>
            <person name="Salamov A."/>
            <person name="Young J."/>
            <person name="Aguilar M."/>
            <person name="Claverie J.M."/>
            <person name="Frickenhaus S."/>
            <person name="Gonzalez K."/>
            <person name="Herman E.K."/>
            <person name="Lin Y.C."/>
            <person name="Napier J."/>
            <person name="Ogata H."/>
            <person name="Sarno A.F."/>
            <person name="Shmutz J."/>
            <person name="Schroeder D."/>
            <person name="de Vargas C."/>
            <person name="Verret F."/>
            <person name="von Dassow P."/>
            <person name="Valentin K."/>
            <person name="Van de Peer Y."/>
            <person name="Wheeler G."/>
            <person name="Dacks J.B."/>
            <person name="Delwiche C.F."/>
            <person name="Dyhrman S.T."/>
            <person name="Glockner G."/>
            <person name="John U."/>
            <person name="Richards T."/>
            <person name="Worden A.Z."/>
            <person name="Zhang X."/>
            <person name="Grigoriev I.V."/>
            <person name="Allen A.E."/>
            <person name="Bidle K."/>
            <person name="Borodovsky M."/>
            <person name="Bowler C."/>
            <person name="Brownlee C."/>
            <person name="Cock J.M."/>
            <person name="Elias M."/>
            <person name="Gladyshev V.N."/>
            <person name="Groth M."/>
            <person name="Guda C."/>
            <person name="Hadaegh A."/>
            <person name="Iglesias-Rodriguez M.D."/>
            <person name="Jenkins J."/>
            <person name="Jones B.M."/>
            <person name="Lawson T."/>
            <person name="Leese F."/>
            <person name="Lindquist E."/>
            <person name="Lobanov A."/>
            <person name="Lomsadze A."/>
            <person name="Malik S.B."/>
            <person name="Marsh M.E."/>
            <person name="Mackinder L."/>
            <person name="Mock T."/>
            <person name="Mueller-Roeber B."/>
            <person name="Pagarete A."/>
            <person name="Parker M."/>
            <person name="Probert I."/>
            <person name="Quesneville H."/>
            <person name="Raines C."/>
            <person name="Rensing S.A."/>
            <person name="Riano-Pachon D.M."/>
            <person name="Richier S."/>
            <person name="Rokitta S."/>
            <person name="Shiraiwa Y."/>
            <person name="Soanes D.M."/>
            <person name="van der Giezen M."/>
            <person name="Wahlund T.M."/>
            <person name="Williams B."/>
            <person name="Wilson W."/>
            <person name="Wolfe G."/>
            <person name="Wurch L.L."/>
        </authorList>
    </citation>
    <scope>NUCLEOTIDE SEQUENCE</scope>
</reference>
<accession>A0A0D3K3A9</accession>
<feature type="transmembrane region" description="Helical" evidence="6">
    <location>
        <begin position="278"/>
        <end position="302"/>
    </location>
</feature>
<evidence type="ECO:0000256" key="1">
    <source>
        <dbReference type="ARBA" id="ARBA00004141"/>
    </source>
</evidence>
<dbReference type="EnsemblProtists" id="EOD30244">
    <property type="protein sequence ID" value="EOD30244"/>
    <property type="gene ID" value="EMIHUDRAFT_442589"/>
</dbReference>
<sequence>MKLSRNVPGTPYSTRVAVLVQEGVKLLLSMGLYMHETGGPLEAIRAIRADLRENAMEWVQLGIPAVLYTVQNNCLFIGLSHLDAAVAHVTYQTKILFTALFSIALLGKQLGLSQWAGLSSLVLGVISVQGILSKLLEKYAAEPARGSGMAGGRLLSSPYGAGPKMLFKGHGSKGHPGHPPAVPPPPLLDRQLAAGAGAPAAVPPSAHAMGSDVALGIVAMLTAALCTSFASVYFERMLKGSRKPSLWLRNIQLAIYCGLVATATVLQEEDAARASEGWLHGFGAYTWATVMMNVAGGLLVAITIKYADNIVRGFAQAVAIIVSSVASYFLFDFQITPTFVFGVCLVGLAILLYGNALPIDCCTSWCPDADAAERKSLVGADSAEKSSNEAHQSSSRDSPPLSRPDQHV</sequence>
<protein>
    <recommendedName>
        <fullName evidence="9">UDP-galactose transporter</fullName>
    </recommendedName>
</protein>
<feature type="transmembrane region" description="Helical" evidence="6">
    <location>
        <begin position="337"/>
        <end position="354"/>
    </location>
</feature>
<name>A0A0D3K3A9_EMIH1</name>
<dbReference type="PANTHER" id="PTHR10231">
    <property type="entry name" value="NUCLEOTIDE-SUGAR TRANSMEMBRANE TRANSPORTER"/>
    <property type="match status" value="1"/>
</dbReference>